<dbReference type="Gene3D" id="3.40.140.70">
    <property type="entry name" value="Ubiquitin-like modifier-activating enzyme ATG7 N-terminal domain"/>
    <property type="match status" value="1"/>
</dbReference>
<dbReference type="AlphaFoldDB" id="A0A3B0ML92"/>
<dbReference type="Pfam" id="PF16420">
    <property type="entry name" value="ATG7_N"/>
    <property type="match status" value="1"/>
</dbReference>
<evidence type="ECO:0000259" key="2">
    <source>
        <dbReference type="Pfam" id="PF16420"/>
    </source>
</evidence>
<dbReference type="EMBL" id="UIVT01000001">
    <property type="protein sequence ID" value="SVP89101.1"/>
    <property type="molecule type" value="Genomic_DNA"/>
</dbReference>
<dbReference type="GO" id="GO:0000422">
    <property type="term" value="P:autophagy of mitochondrion"/>
    <property type="evidence" value="ECO:0007669"/>
    <property type="project" value="TreeGrafter"/>
</dbReference>
<dbReference type="PANTHER" id="PTHR10953:SF3">
    <property type="entry name" value="UBIQUITIN-LIKE MODIFIER-ACTIVATING ENZYME ATG7"/>
    <property type="match status" value="1"/>
</dbReference>
<name>A0A3B0ML92_THEAN</name>
<dbReference type="EMBL" id="UIVS01000001">
    <property type="protein sequence ID" value="SVP90242.1"/>
    <property type="molecule type" value="Genomic_DNA"/>
</dbReference>
<dbReference type="InterPro" id="IPR045886">
    <property type="entry name" value="ThiF/MoeB/HesA"/>
</dbReference>
<dbReference type="VEuPathDB" id="PiroplasmaDB:TA06610"/>
<reference evidence="4" key="1">
    <citation type="submission" date="2018-07" db="EMBL/GenBank/DDBJ databases">
        <authorList>
            <person name="Quirk P.G."/>
            <person name="Krulwich T.A."/>
        </authorList>
    </citation>
    <scope>NUCLEOTIDE SEQUENCE</scope>
    <source>
        <strain evidence="4">Anand</strain>
    </source>
</reference>
<dbReference type="Pfam" id="PF00899">
    <property type="entry name" value="ThiF"/>
    <property type="match status" value="1"/>
</dbReference>
<accession>A0A3B0ML92</accession>
<evidence type="ECO:0000259" key="1">
    <source>
        <dbReference type="Pfam" id="PF00899"/>
    </source>
</evidence>
<feature type="domain" description="Ubiquitin-like modifier-activating enzyme Atg7 N-terminal" evidence="2">
    <location>
        <begin position="8"/>
        <end position="305"/>
    </location>
</feature>
<gene>
    <name evidence="3" type="ORF">TAT_000095300</name>
    <name evidence="4" type="ORF">TAV_000094700</name>
</gene>
<dbReference type="InterPro" id="IPR035985">
    <property type="entry name" value="Ubiquitin-activating_enz"/>
</dbReference>
<dbReference type="InterPro" id="IPR032197">
    <property type="entry name" value="Atg7_N"/>
</dbReference>
<dbReference type="Gene3D" id="3.40.50.720">
    <property type="entry name" value="NAD(P)-binding Rossmann-like Domain"/>
    <property type="match status" value="1"/>
</dbReference>
<proteinExistence type="predicted"/>
<evidence type="ECO:0000313" key="3">
    <source>
        <dbReference type="EMBL" id="SVP89101.1"/>
    </source>
</evidence>
<dbReference type="GO" id="GO:0000045">
    <property type="term" value="P:autophagosome assembly"/>
    <property type="evidence" value="ECO:0007669"/>
    <property type="project" value="TreeGrafter"/>
</dbReference>
<dbReference type="InterPro" id="IPR042522">
    <property type="entry name" value="Atg7_N_1"/>
</dbReference>
<protein>
    <submittedName>
        <fullName evidence="4">Autophagy protein, putative</fullName>
    </submittedName>
</protein>
<feature type="domain" description="THIF-type NAD/FAD binding fold" evidence="1">
    <location>
        <begin position="375"/>
        <end position="601"/>
    </location>
</feature>
<dbReference type="GO" id="GO:0000407">
    <property type="term" value="C:phagophore assembly site"/>
    <property type="evidence" value="ECO:0007669"/>
    <property type="project" value="TreeGrafter"/>
</dbReference>
<dbReference type="GO" id="GO:0006995">
    <property type="term" value="P:cellular response to nitrogen starvation"/>
    <property type="evidence" value="ECO:0007669"/>
    <property type="project" value="TreeGrafter"/>
</dbReference>
<dbReference type="SUPFAM" id="SSF69572">
    <property type="entry name" value="Activating enzymes of the ubiquitin-like proteins"/>
    <property type="match status" value="1"/>
</dbReference>
<dbReference type="GO" id="GO:0034727">
    <property type="term" value="P:piecemeal microautophagy of the nucleus"/>
    <property type="evidence" value="ECO:0007669"/>
    <property type="project" value="TreeGrafter"/>
</dbReference>
<dbReference type="InterPro" id="IPR000594">
    <property type="entry name" value="ThiF_NAD_FAD-bd"/>
</dbReference>
<dbReference type="GO" id="GO:0032446">
    <property type="term" value="P:protein modification by small protein conjugation"/>
    <property type="evidence" value="ECO:0007669"/>
    <property type="project" value="TreeGrafter"/>
</dbReference>
<evidence type="ECO:0000313" key="4">
    <source>
        <dbReference type="EMBL" id="SVP90242.1"/>
    </source>
</evidence>
<dbReference type="PANTHER" id="PTHR10953">
    <property type="entry name" value="UBIQUITIN-ACTIVATING ENZYME E1"/>
    <property type="match status" value="1"/>
</dbReference>
<organism evidence="4">
    <name type="scientific">Theileria annulata</name>
    <dbReference type="NCBI Taxonomy" id="5874"/>
    <lineage>
        <taxon>Eukaryota</taxon>
        <taxon>Sar</taxon>
        <taxon>Alveolata</taxon>
        <taxon>Apicomplexa</taxon>
        <taxon>Aconoidasida</taxon>
        <taxon>Piroplasmida</taxon>
        <taxon>Theileriidae</taxon>
        <taxon>Theileria</taxon>
    </lineage>
</organism>
<sequence length="696" mass="80201">MDENILIFKPQVYKIDSSFFEELYHIKLKKLKQGLNNLSIKSLVTVDGTFLIDKYSFDLNQCRFGERPEQPLAEFVRYTLEKELLDRNSENIYKNNDCTCRFVQGTLVVFDSLLELRKFDKKAFISSHFDLECTTPDKPLISSHIFKKLSSGFEEYYYKVNHFFIFCFMDLKSRSGYYYIADPVVTTKSPFAYSYLGVVNNTTYMQSYNNFKLSDLNAILIHFKSNTLGDLFFIYSRLHSRVFRTKDFLYDGVNVSLNGESVPLESVYICSYSCFNGGKDLPKFWRNFLLSFCIENRIFGENLNLVIVNSKLFETDEIYSQAFVYCIKTPSEDEFRDLSIVYGFRHHISKETLSYEYYYSFMDHVDNEKLNLELITWRILPELNLDKILNLKVCIIGLGTLGCSLVRQLLAWGVETFVLVDSGFVTNSTRQSLYTHKYCFTNTPKVDAAEKMIFKIKPDCKLTIVNTEIPMIGHSYCENFLNEQLKNTKAIVASSDVIVLATDSKESRWLPSLIASQMNMKGEKCPLVVSAGLGFDSFMIVRHSYKDFKGSCYFCSESQAPRDTITGRPFDETCTVVKAGITDICASMVVELIVSLTQHEKMFAADHGDKTCIGKTPHSIRFSLSDYKCSELYAEPSEMCICCSENVLNKLNTDEDIIEVFKDPSILMKYSKLESFIDQLSEYKINEKKEEGYVVL</sequence>
<dbReference type="GO" id="GO:0019779">
    <property type="term" value="F:Atg8 activating enzyme activity"/>
    <property type="evidence" value="ECO:0007669"/>
    <property type="project" value="TreeGrafter"/>
</dbReference>
<dbReference type="GO" id="GO:0019778">
    <property type="term" value="F:Atg12 activating enzyme activity"/>
    <property type="evidence" value="ECO:0007669"/>
    <property type="project" value="TreeGrafter"/>
</dbReference>